<evidence type="ECO:0000313" key="2">
    <source>
        <dbReference type="EMBL" id="ARD22248.1"/>
    </source>
</evidence>
<dbReference type="Gene3D" id="3.90.79.10">
    <property type="entry name" value="Nucleoside Triphosphate Pyrophosphohydrolase"/>
    <property type="match status" value="1"/>
</dbReference>
<name>A0ABN4YH98_9GAMM</name>
<evidence type="ECO:0000313" key="3">
    <source>
        <dbReference type="Proteomes" id="UP000191820"/>
    </source>
</evidence>
<reference evidence="2 3" key="1">
    <citation type="submission" date="2017-03" db="EMBL/GenBank/DDBJ databases">
        <title>Genome sequencing of Shewanella japonica KCTC 22435.</title>
        <authorList>
            <person name="Kim K.M."/>
        </authorList>
    </citation>
    <scope>NUCLEOTIDE SEQUENCE [LARGE SCALE GENOMIC DNA]</scope>
    <source>
        <strain evidence="2 3">KCTC 22435</strain>
    </source>
</reference>
<dbReference type="CDD" id="cd04682">
    <property type="entry name" value="NUDIX_Hydrolase"/>
    <property type="match status" value="1"/>
</dbReference>
<feature type="domain" description="Nudix hydrolase" evidence="1">
    <location>
        <begin position="7"/>
        <end position="139"/>
    </location>
</feature>
<dbReference type="Pfam" id="PF00293">
    <property type="entry name" value="NUDIX"/>
    <property type="match status" value="1"/>
</dbReference>
<dbReference type="RefSeq" id="WP_080915650.1">
    <property type="nucleotide sequence ID" value="NZ_CP020472.1"/>
</dbReference>
<gene>
    <name evidence="2" type="ORF">SJ2017_1946</name>
</gene>
<dbReference type="Proteomes" id="UP000191820">
    <property type="component" value="Chromosome"/>
</dbReference>
<evidence type="ECO:0000259" key="1">
    <source>
        <dbReference type="PROSITE" id="PS51462"/>
    </source>
</evidence>
<dbReference type="InterPro" id="IPR000086">
    <property type="entry name" value="NUDIX_hydrolase_dom"/>
</dbReference>
<proteinExistence type="predicted"/>
<sequence>MNDKNTEKFTGCKMALISGRQLVMYLRDNLATIPYPNCWDFPGGGREGNETAEECVLRELYEEFSLVLTKACLVYKQIDINQTGNGNAYFFAAHIDNEQLDKIRFGNEGQYWRLMDIQDYLNHPQAINSLQQRLKRYLAEIDY</sequence>
<dbReference type="EMBL" id="CP020472">
    <property type="protein sequence ID" value="ARD22248.1"/>
    <property type="molecule type" value="Genomic_DNA"/>
</dbReference>
<dbReference type="PANTHER" id="PTHR43736:SF1">
    <property type="entry name" value="DIHYDRONEOPTERIN TRIPHOSPHATE DIPHOSPHATASE"/>
    <property type="match status" value="1"/>
</dbReference>
<dbReference type="PROSITE" id="PS51462">
    <property type="entry name" value="NUDIX"/>
    <property type="match status" value="1"/>
</dbReference>
<dbReference type="InterPro" id="IPR015797">
    <property type="entry name" value="NUDIX_hydrolase-like_dom_sf"/>
</dbReference>
<dbReference type="PANTHER" id="PTHR43736">
    <property type="entry name" value="ADP-RIBOSE PYROPHOSPHATASE"/>
    <property type="match status" value="1"/>
</dbReference>
<protein>
    <submittedName>
        <fullName evidence="2">NUDIX domain-containing protein</fullName>
    </submittedName>
</protein>
<keyword evidence="3" id="KW-1185">Reference proteome</keyword>
<accession>A0ABN4YH98</accession>
<dbReference type="SUPFAM" id="SSF55811">
    <property type="entry name" value="Nudix"/>
    <property type="match status" value="1"/>
</dbReference>
<organism evidence="2 3">
    <name type="scientific">Shewanella japonica</name>
    <dbReference type="NCBI Taxonomy" id="93973"/>
    <lineage>
        <taxon>Bacteria</taxon>
        <taxon>Pseudomonadati</taxon>
        <taxon>Pseudomonadota</taxon>
        <taxon>Gammaproteobacteria</taxon>
        <taxon>Alteromonadales</taxon>
        <taxon>Shewanellaceae</taxon>
        <taxon>Shewanella</taxon>
    </lineage>
</organism>